<evidence type="ECO:0000313" key="2">
    <source>
        <dbReference type="Proteomes" id="UP001159001"/>
    </source>
</evidence>
<evidence type="ECO:0000313" key="1">
    <source>
        <dbReference type="EMBL" id="MDI9095073.1"/>
    </source>
</evidence>
<proteinExistence type="predicted"/>
<organism evidence="1 2">
    <name type="scientific">Providencia rettgeri</name>
    <dbReference type="NCBI Taxonomy" id="587"/>
    <lineage>
        <taxon>Bacteria</taxon>
        <taxon>Pseudomonadati</taxon>
        <taxon>Pseudomonadota</taxon>
        <taxon>Gammaproteobacteria</taxon>
        <taxon>Enterobacterales</taxon>
        <taxon>Morganellaceae</taxon>
        <taxon>Providencia</taxon>
    </lineage>
</organism>
<reference evidence="1" key="1">
    <citation type="submission" date="2022-10" db="EMBL/GenBank/DDBJ databases">
        <title>Bacterial isolates recovered from the One Health project in Brazil.</title>
        <authorList>
            <person name="Valiatti T.B."/>
            <person name="Santos F."/>
            <person name="Cayo R."/>
            <person name="Gales A.C."/>
        </authorList>
    </citation>
    <scope>NUCLEOTIDE SEQUENCE</scope>
    <source>
        <strain evidence="1">PVR188</strain>
    </source>
</reference>
<sequence length="70" mass="7702">MKSISGLENGVFSSRLRPRLTGARSGRSIRLSLAPPFGFALERELPLLFDLCFGVALPWLLTSAMYSSSR</sequence>
<accession>A0AAW6UR21</accession>
<dbReference type="AlphaFoldDB" id="A0AAW6UR21"/>
<dbReference type="EMBL" id="JAOWIN010000018">
    <property type="protein sequence ID" value="MDI9095073.1"/>
    <property type="molecule type" value="Genomic_DNA"/>
</dbReference>
<gene>
    <name evidence="1" type="ORF">OGX73_20905</name>
</gene>
<comment type="caution">
    <text evidence="1">The sequence shown here is derived from an EMBL/GenBank/DDBJ whole genome shotgun (WGS) entry which is preliminary data.</text>
</comment>
<dbReference type="RefSeq" id="WP_272654128.1">
    <property type="nucleotide sequence ID" value="NZ_JAOWIN010000018.1"/>
</dbReference>
<name>A0AAW6UR21_PRORE</name>
<dbReference type="Proteomes" id="UP001159001">
    <property type="component" value="Unassembled WGS sequence"/>
</dbReference>
<protein>
    <submittedName>
        <fullName evidence="1">Uncharacterized protein</fullName>
    </submittedName>
</protein>